<sequence>MPLGSEKANSSCRQASVRPSDATILRRVFTRTAETPSDSERVAASAGRDAYLKTPAGAEGRNSTVPTTAASFGIAPAALARRRAVLERTFGSHGQVRRCSSWDVTLQGGRRCRRDGRRSCGGVRQWRRRGRGAPARLSLPRLLLSRLRSRRGHRGIPEEVCRSQGLPLCRRPGKGPACPRLAPPSRQQPRWRGSWQALCRSEKKSPRNSLGSRQAPARREGSEGTRDVVAGFQVALHSRVVPRTQPPSSAAIGVSSSSLTSSW</sequence>
<gene>
    <name evidence="1" type="ORF">HPB50_011428</name>
</gene>
<dbReference type="EMBL" id="CM023484">
    <property type="protein sequence ID" value="KAH6932999.1"/>
    <property type="molecule type" value="Genomic_DNA"/>
</dbReference>
<proteinExistence type="predicted"/>
<evidence type="ECO:0000313" key="2">
    <source>
        <dbReference type="Proteomes" id="UP000821845"/>
    </source>
</evidence>
<organism evidence="1 2">
    <name type="scientific">Hyalomma asiaticum</name>
    <name type="common">Tick</name>
    <dbReference type="NCBI Taxonomy" id="266040"/>
    <lineage>
        <taxon>Eukaryota</taxon>
        <taxon>Metazoa</taxon>
        <taxon>Ecdysozoa</taxon>
        <taxon>Arthropoda</taxon>
        <taxon>Chelicerata</taxon>
        <taxon>Arachnida</taxon>
        <taxon>Acari</taxon>
        <taxon>Parasitiformes</taxon>
        <taxon>Ixodida</taxon>
        <taxon>Ixodoidea</taxon>
        <taxon>Ixodidae</taxon>
        <taxon>Hyalomminae</taxon>
        <taxon>Hyalomma</taxon>
    </lineage>
</organism>
<keyword evidence="2" id="KW-1185">Reference proteome</keyword>
<name>A0ACB7SGF8_HYAAI</name>
<comment type="caution">
    <text evidence="1">The sequence shown here is derived from an EMBL/GenBank/DDBJ whole genome shotgun (WGS) entry which is preliminary data.</text>
</comment>
<reference evidence="1" key="1">
    <citation type="submission" date="2020-05" db="EMBL/GenBank/DDBJ databases">
        <title>Large-scale comparative analyses of tick genomes elucidate their genetic diversity and vector capacities.</title>
        <authorList>
            <person name="Jia N."/>
            <person name="Wang J."/>
            <person name="Shi W."/>
            <person name="Du L."/>
            <person name="Sun Y."/>
            <person name="Zhan W."/>
            <person name="Jiang J."/>
            <person name="Wang Q."/>
            <person name="Zhang B."/>
            <person name="Ji P."/>
            <person name="Sakyi L.B."/>
            <person name="Cui X."/>
            <person name="Yuan T."/>
            <person name="Jiang B."/>
            <person name="Yang W."/>
            <person name="Lam T.T.-Y."/>
            <person name="Chang Q."/>
            <person name="Ding S."/>
            <person name="Wang X."/>
            <person name="Zhu J."/>
            <person name="Ruan X."/>
            <person name="Zhao L."/>
            <person name="Wei J."/>
            <person name="Que T."/>
            <person name="Du C."/>
            <person name="Cheng J."/>
            <person name="Dai P."/>
            <person name="Han X."/>
            <person name="Huang E."/>
            <person name="Gao Y."/>
            <person name="Liu J."/>
            <person name="Shao H."/>
            <person name="Ye R."/>
            <person name="Li L."/>
            <person name="Wei W."/>
            <person name="Wang X."/>
            <person name="Wang C."/>
            <person name="Yang T."/>
            <person name="Huo Q."/>
            <person name="Li W."/>
            <person name="Guo W."/>
            <person name="Chen H."/>
            <person name="Zhou L."/>
            <person name="Ni X."/>
            <person name="Tian J."/>
            <person name="Zhou Y."/>
            <person name="Sheng Y."/>
            <person name="Liu T."/>
            <person name="Pan Y."/>
            <person name="Xia L."/>
            <person name="Li J."/>
            <person name="Zhao F."/>
            <person name="Cao W."/>
        </authorList>
    </citation>
    <scope>NUCLEOTIDE SEQUENCE</scope>
    <source>
        <strain evidence="1">Hyas-2018</strain>
    </source>
</reference>
<evidence type="ECO:0000313" key="1">
    <source>
        <dbReference type="EMBL" id="KAH6932999.1"/>
    </source>
</evidence>
<protein>
    <submittedName>
        <fullName evidence="1">Uncharacterized protein</fullName>
    </submittedName>
</protein>
<accession>A0ACB7SGF8</accession>
<dbReference type="Proteomes" id="UP000821845">
    <property type="component" value="Chromosome 4"/>
</dbReference>